<feature type="compositionally biased region" description="Basic residues" evidence="1">
    <location>
        <begin position="32"/>
        <end position="41"/>
    </location>
</feature>
<gene>
    <name evidence="3" type="ORF">hCG_1742967</name>
</gene>
<feature type="compositionally biased region" description="Basic residues" evidence="1">
    <location>
        <begin position="99"/>
        <end position="111"/>
    </location>
</feature>
<sequence>MCPSGWSRRRPCGGHRLGGQSPRNSEPCGFWKRSRAARSRRLQGAERGAARGRECSRPSTQMLTLQNAPRVLEPWGSRRCSPETAAAGAGRSPAGATRVRSRPRTTRRPRPRRDSFSVPISQGAKEAEGAPDSLGSDPDPSLLQGGVLLPEKPRRSFGRPRDTRGHHLPLTGAPRGDFTQCPVSSRWDPPAPEGRPCPPAPQGRE</sequence>
<protein>
    <submittedName>
        <fullName evidence="3">HCG1742967</fullName>
    </submittedName>
    <submittedName>
        <fullName evidence="2">cDNA FLJ20413 fis, clone KAT02170</fullName>
    </submittedName>
</protein>
<reference evidence="3" key="3">
    <citation type="submission" date="2005-07" db="EMBL/GenBank/DDBJ databases">
        <authorList>
            <person name="Mural R.J."/>
            <person name="Istrail S."/>
            <person name="Sutton G."/>
            <person name="Florea L."/>
            <person name="Halpern A.L."/>
            <person name="Mobarry C.M."/>
            <person name="Lippert R."/>
            <person name="Walenz B."/>
            <person name="Shatkay H."/>
            <person name="Dew I."/>
            <person name="Miller J.R."/>
            <person name="Flanigan M.J."/>
            <person name="Edwards N.J."/>
            <person name="Bolanos R."/>
            <person name="Fasulo D."/>
            <person name="Halldorsson B.V."/>
            <person name="Hannenhalli S."/>
            <person name="Turner R."/>
            <person name="Yooseph S."/>
            <person name="Lu F."/>
            <person name="Nusskern D.R."/>
            <person name="Shue B.C."/>
            <person name="Zheng X.H."/>
            <person name="Zhong F."/>
            <person name="Delcher A.L."/>
            <person name="Huson D.H."/>
            <person name="Kravitz S.A."/>
            <person name="Mouchard L."/>
            <person name="Reinert K."/>
            <person name="Remington K.A."/>
            <person name="Clark A.G."/>
            <person name="Waterman M.S."/>
            <person name="Eichler E.E."/>
            <person name="Adams M.D."/>
            <person name="Hunkapiller M.W."/>
            <person name="Myers E.W."/>
            <person name="Venter J.C."/>
        </authorList>
    </citation>
    <scope>NUCLEOTIDE SEQUENCE</scope>
</reference>
<organism evidence="2">
    <name type="scientific">Homo sapiens</name>
    <name type="common">Human</name>
    <dbReference type="NCBI Taxonomy" id="9606"/>
    <lineage>
        <taxon>Eukaryota</taxon>
        <taxon>Metazoa</taxon>
        <taxon>Chordata</taxon>
        <taxon>Craniata</taxon>
        <taxon>Vertebrata</taxon>
        <taxon>Euteleostomi</taxon>
        <taxon>Mammalia</taxon>
        <taxon>Eutheria</taxon>
        <taxon>Euarchontoglires</taxon>
        <taxon>Primates</taxon>
        <taxon>Haplorrhini</taxon>
        <taxon>Catarrhini</taxon>
        <taxon>Hominidae</taxon>
        <taxon>Homo</taxon>
    </lineage>
</organism>
<feature type="compositionally biased region" description="Low complexity" evidence="1">
    <location>
        <begin position="85"/>
        <end position="98"/>
    </location>
</feature>
<dbReference type="EMBL" id="AK000420">
    <property type="protein sequence ID" value="BAA91152.1"/>
    <property type="molecule type" value="mRNA"/>
</dbReference>
<feature type="compositionally biased region" description="Polar residues" evidence="1">
    <location>
        <begin position="57"/>
        <end position="67"/>
    </location>
</feature>
<reference evidence="2" key="1">
    <citation type="submission" date="2000-02" db="EMBL/GenBank/DDBJ databases">
        <title>NEDO human cDNA sequencing project.</title>
        <authorList>
            <person name="Watanabe K."/>
            <person name="Kumagai A."/>
            <person name="Itakura S."/>
            <person name="Yamazaki M."/>
            <person name="Tashiro H."/>
            <person name="Ota T."/>
            <person name="Suzuki Y."/>
            <person name="Obayashi M."/>
            <person name="Nishi T."/>
            <person name="Shibahara T."/>
            <person name="Tanaka T."/>
            <person name="Nakamura Y."/>
            <person name="Isogai T."/>
            <person name="Sugano S."/>
        </authorList>
    </citation>
    <scope>NUCLEOTIDE SEQUENCE</scope>
</reference>
<name>Q9NX68_HUMAN</name>
<evidence type="ECO:0000313" key="2">
    <source>
        <dbReference type="EMBL" id="BAA91152.1"/>
    </source>
</evidence>
<feature type="compositionally biased region" description="Pro residues" evidence="1">
    <location>
        <begin position="189"/>
        <end position="205"/>
    </location>
</feature>
<dbReference type="EMBL" id="CH471235">
    <property type="protein sequence ID" value="EAW51010.1"/>
    <property type="molecule type" value="Genomic_DNA"/>
</dbReference>
<feature type="region of interest" description="Disordered" evidence="1">
    <location>
        <begin position="1"/>
        <end position="205"/>
    </location>
</feature>
<evidence type="ECO:0000256" key="1">
    <source>
        <dbReference type="SAM" id="MobiDB-lite"/>
    </source>
</evidence>
<reference evidence="3" key="2">
    <citation type="journal article" date="2001" name="Science">
        <title>The sequence of the human genome.</title>
        <authorList>
            <person name="Venter J.C."/>
            <person name="Adams M.D."/>
            <person name="Myers E.W."/>
            <person name="Li P.W."/>
            <person name="Mural R.J."/>
            <person name="Sutton G.G."/>
            <person name="Smith H.O."/>
            <person name="Yandell M."/>
            <person name="Evans C.A."/>
            <person name="Holt R.A."/>
            <person name="Gocayne J.D."/>
            <person name="Amanatides P."/>
            <person name="Ballew R.M."/>
            <person name="Huson D.H."/>
            <person name="Wortman J.R."/>
            <person name="Zhang Q."/>
            <person name="Kodira C.D."/>
            <person name="Zheng X.H."/>
            <person name="Chen L."/>
            <person name="Skupski M."/>
            <person name="Subramanian G."/>
            <person name="Thomas P.D."/>
            <person name="Zhang J."/>
            <person name="Gabor Miklos G.L."/>
            <person name="Nelson C."/>
            <person name="Broder S."/>
            <person name="Clark A.G."/>
            <person name="Nadeau J."/>
            <person name="McKusick V.A."/>
            <person name="Zinder N."/>
            <person name="Levine A.J."/>
            <person name="Roberts R.J."/>
            <person name="Simon M."/>
            <person name="Slayman C."/>
            <person name="Hunkapiller M."/>
            <person name="Bolanos R."/>
            <person name="Delcher A."/>
            <person name="Dew I."/>
            <person name="Fasulo D."/>
            <person name="Flanigan M."/>
            <person name="Florea L."/>
            <person name="Halpern A."/>
            <person name="Hannenhalli S."/>
            <person name="Kravitz S."/>
            <person name="Levy S."/>
            <person name="Mobarry C."/>
            <person name="Reinert K."/>
            <person name="Remington K."/>
            <person name="Abu-Threideh J."/>
            <person name="Beasley E."/>
            <person name="Biddick K."/>
            <person name="Bonazzi V."/>
            <person name="Brandon R."/>
            <person name="Cargill M."/>
            <person name="Chandramouliswaran I."/>
            <person name="Charlab R."/>
            <person name="Chaturvedi K."/>
            <person name="Deng Z."/>
            <person name="Di Francesco V."/>
            <person name="Dunn P."/>
            <person name="Eilbeck K."/>
            <person name="Evangelista C."/>
            <person name="Gabrielian A.E."/>
            <person name="Gan W."/>
            <person name="Ge W."/>
            <person name="Gong F."/>
            <person name="Gu Z."/>
            <person name="Guan P."/>
            <person name="Heiman T.J."/>
            <person name="Higgins M.E."/>
            <person name="Ji R.R."/>
            <person name="Ke Z."/>
            <person name="Ketchum K.A."/>
            <person name="Lai Z."/>
            <person name="Lei Y."/>
            <person name="Li Z."/>
            <person name="Li J."/>
            <person name="Liang Y."/>
            <person name="Lin X."/>
            <person name="Lu F."/>
            <person name="Merkulov G.V."/>
            <person name="Milshina N."/>
            <person name="Moore H.M."/>
            <person name="Naik A.K."/>
            <person name="Narayan V.A."/>
            <person name="Neelam B."/>
            <person name="Nusskern D."/>
            <person name="Rusch D.B."/>
            <person name="Salzberg S."/>
            <person name="Shao W."/>
            <person name="Shue B."/>
            <person name="Sun J."/>
            <person name="Wang Z."/>
            <person name="Wang A."/>
            <person name="Wang X."/>
            <person name="Wang J."/>
            <person name="Wei M."/>
            <person name="Wides R."/>
            <person name="Xiao C."/>
            <person name="Yan C."/>
            <person name="Yao A."/>
            <person name="Ye J."/>
            <person name="Zhan M."/>
            <person name="Zhang W."/>
            <person name="Zhang H."/>
            <person name="Zhao Q."/>
            <person name="Zheng L."/>
            <person name="Zhong F."/>
            <person name="Zhong W."/>
            <person name="Zhu S."/>
            <person name="Zhao S."/>
            <person name="Gilbert D."/>
            <person name="Baumhueter S."/>
            <person name="Spier G."/>
            <person name="Carter C."/>
            <person name="Cravchik A."/>
            <person name="Woodage T."/>
            <person name="Ali F."/>
            <person name="An H."/>
            <person name="Awe A."/>
            <person name="Baldwin D."/>
            <person name="Baden H."/>
            <person name="Barnstead M."/>
            <person name="Barrow I."/>
            <person name="Beeson K."/>
            <person name="Busam D."/>
            <person name="Carver A."/>
            <person name="Center A."/>
            <person name="Cheng M.L."/>
            <person name="Curry L."/>
            <person name="Danaher S."/>
            <person name="Davenport L."/>
            <person name="Desilets R."/>
            <person name="Dietz S."/>
            <person name="Dodson K."/>
            <person name="Doup L."/>
            <person name="Ferriera S."/>
            <person name="Garg N."/>
            <person name="Gluecksmann A."/>
            <person name="Hart B."/>
            <person name="Haynes J."/>
            <person name="Haynes C."/>
            <person name="Heiner C."/>
            <person name="Hladun S."/>
            <person name="Hostin D."/>
            <person name="Houck J."/>
            <person name="Howland T."/>
            <person name="Ibegwam C."/>
            <person name="Johnson J."/>
            <person name="Kalush F."/>
            <person name="Kline L."/>
            <person name="Koduru S."/>
            <person name="Love A."/>
            <person name="Mann F."/>
            <person name="May D."/>
            <person name="McCawley S."/>
            <person name="McIntosh T."/>
            <person name="McMullen I."/>
            <person name="Moy M."/>
            <person name="Moy L."/>
            <person name="Murphy B."/>
            <person name="Nelson K."/>
            <person name="Pfannkoch C."/>
            <person name="Pratts E."/>
            <person name="Puri V."/>
            <person name="Qureshi H."/>
            <person name="Reardon M."/>
            <person name="Rodriguez R."/>
            <person name="Rogers Y.H."/>
            <person name="Romblad D."/>
            <person name="Ruhfel B."/>
            <person name="Scott R."/>
            <person name="Sitter C."/>
            <person name="Smallwood M."/>
            <person name="Stewart E."/>
            <person name="Strong R."/>
            <person name="Suh E."/>
            <person name="Thomas R."/>
            <person name="Tint N.N."/>
            <person name="Tse S."/>
            <person name="Vech C."/>
            <person name="Wang G."/>
            <person name="Wetter J."/>
            <person name="Williams S."/>
            <person name="Williams M."/>
            <person name="Windsor S."/>
            <person name="Winn-Deen E."/>
            <person name="Wolfe K."/>
            <person name="Zaveri J."/>
            <person name="Zaveri K."/>
            <person name="Abril J.F."/>
            <person name="Guigo R."/>
            <person name="Campbell M.J."/>
            <person name="Sjolander K.V."/>
            <person name="Karlak B."/>
            <person name="Kejariwal A."/>
            <person name="Mi H."/>
            <person name="Lazareva B."/>
            <person name="Hatton T."/>
            <person name="Narechania A."/>
            <person name="Diemer K."/>
            <person name="Muruganujan A."/>
            <person name="Guo N."/>
            <person name="Sato S."/>
            <person name="Bafna V."/>
            <person name="Istrail S."/>
            <person name="Lippert R."/>
            <person name="Schwartz R."/>
            <person name="Walenz B."/>
            <person name="Yooseph S."/>
            <person name="Allen D."/>
            <person name="Basu A."/>
            <person name="Baxendale J."/>
            <person name="Blick L."/>
            <person name="Caminha M."/>
            <person name="Carnes-Stine J."/>
            <person name="Caulk P."/>
            <person name="Chiang Y.H."/>
            <person name="Coyne M."/>
            <person name="Dahlke C."/>
            <person name="Mays A."/>
            <person name="Dombroski M."/>
            <person name="Donnelly M."/>
            <person name="Ely D."/>
            <person name="Esparham S."/>
            <person name="Fosler C."/>
            <person name="Gire H."/>
            <person name="Glanowski S."/>
            <person name="Glasser K."/>
            <person name="Glodek A."/>
            <person name="Gorokhov M."/>
            <person name="Graham K."/>
            <person name="Gropman B."/>
            <person name="Harris M."/>
            <person name="Heil J."/>
            <person name="Henderson S."/>
            <person name="Hoover J."/>
            <person name="Jennings D."/>
            <person name="Jordan C."/>
            <person name="Jordan J."/>
            <person name="Kasha J."/>
            <person name="Kagan L."/>
            <person name="Kraft C."/>
            <person name="Levitsky A."/>
            <person name="Lewis M."/>
            <person name="Liu X."/>
            <person name="Lopez J."/>
            <person name="Ma D."/>
            <person name="Majoros W."/>
            <person name="McDaniel J."/>
            <person name="Murphy S."/>
            <person name="Newman M."/>
            <person name="Nguyen T."/>
            <person name="Nguyen N."/>
            <person name="Nodell M."/>
            <person name="Pan S."/>
            <person name="Peck J."/>
            <person name="Peterson M."/>
            <person name="Rowe W."/>
            <person name="Sanders R."/>
            <person name="Scott J."/>
            <person name="Simpson M."/>
            <person name="Smith T."/>
            <person name="Sprague A."/>
            <person name="Stockwell T."/>
            <person name="Turner R."/>
            <person name="Venter E."/>
            <person name="Wang M."/>
            <person name="Wen M."/>
            <person name="Wu D."/>
            <person name="Wu M."/>
            <person name="Xia A."/>
            <person name="Zandieh A."/>
            <person name="Zhu X."/>
        </authorList>
    </citation>
    <scope>NUCLEOTIDE SEQUENCE</scope>
</reference>
<proteinExistence type="evidence at transcript level"/>
<evidence type="ECO:0000313" key="3">
    <source>
        <dbReference type="EMBL" id="EAW51010.1"/>
    </source>
</evidence>
<dbReference type="AlphaFoldDB" id="Q9NX68"/>
<accession>Q9NX68</accession>
<feature type="compositionally biased region" description="Basic and acidic residues" evidence="1">
    <location>
        <begin position="151"/>
        <end position="165"/>
    </location>
</feature>